<evidence type="ECO:0000256" key="1">
    <source>
        <dbReference type="SAM" id="MobiDB-lite"/>
    </source>
</evidence>
<proteinExistence type="predicted"/>
<dbReference type="PANTHER" id="PTHR33488:SF2">
    <property type="entry name" value="EARLY ENDOSOME ANTIGEN 1-LIKE"/>
    <property type="match status" value="1"/>
</dbReference>
<protein>
    <submittedName>
        <fullName evidence="2">Uncharacterized protein</fullName>
    </submittedName>
</protein>
<dbReference type="EMBL" id="KZ826071">
    <property type="protein sequence ID" value="PYH88722.1"/>
    <property type="molecule type" value="Genomic_DNA"/>
</dbReference>
<dbReference type="VEuPathDB" id="FungiDB:BO71DRAFT_445058"/>
<accession>A0A319ECC7</accession>
<dbReference type="Proteomes" id="UP000247810">
    <property type="component" value="Unassembled WGS sequence"/>
</dbReference>
<evidence type="ECO:0000313" key="3">
    <source>
        <dbReference type="Proteomes" id="UP000247810"/>
    </source>
</evidence>
<dbReference type="OrthoDB" id="5406275at2759"/>
<keyword evidence="3" id="KW-1185">Reference proteome</keyword>
<organism evidence="2 3">
    <name type="scientific">Aspergillus ellipticus CBS 707.79</name>
    <dbReference type="NCBI Taxonomy" id="1448320"/>
    <lineage>
        <taxon>Eukaryota</taxon>
        <taxon>Fungi</taxon>
        <taxon>Dikarya</taxon>
        <taxon>Ascomycota</taxon>
        <taxon>Pezizomycotina</taxon>
        <taxon>Eurotiomycetes</taxon>
        <taxon>Eurotiomycetidae</taxon>
        <taxon>Eurotiales</taxon>
        <taxon>Aspergillaceae</taxon>
        <taxon>Aspergillus</taxon>
        <taxon>Aspergillus subgen. Circumdati</taxon>
    </lineage>
</organism>
<feature type="compositionally biased region" description="Acidic residues" evidence="1">
    <location>
        <begin position="762"/>
        <end position="774"/>
    </location>
</feature>
<dbReference type="PANTHER" id="PTHR33488">
    <property type="entry name" value="ZGC:162509"/>
    <property type="match status" value="1"/>
</dbReference>
<feature type="compositionally biased region" description="Low complexity" evidence="1">
    <location>
        <begin position="286"/>
        <end position="296"/>
    </location>
</feature>
<gene>
    <name evidence="2" type="ORF">BO71DRAFT_445058</name>
</gene>
<evidence type="ECO:0000313" key="2">
    <source>
        <dbReference type="EMBL" id="PYH88722.1"/>
    </source>
</evidence>
<name>A0A319ECC7_9EURO</name>
<dbReference type="STRING" id="1448320.A0A319ECC7"/>
<feature type="region of interest" description="Disordered" evidence="1">
    <location>
        <begin position="285"/>
        <end position="304"/>
    </location>
</feature>
<reference evidence="2 3" key="1">
    <citation type="submission" date="2018-02" db="EMBL/GenBank/DDBJ databases">
        <title>The genomes of Aspergillus section Nigri reveals drivers in fungal speciation.</title>
        <authorList>
            <consortium name="DOE Joint Genome Institute"/>
            <person name="Vesth T.C."/>
            <person name="Nybo J."/>
            <person name="Theobald S."/>
            <person name="Brandl J."/>
            <person name="Frisvad J.C."/>
            <person name="Nielsen K.F."/>
            <person name="Lyhne E.K."/>
            <person name="Kogle M.E."/>
            <person name="Kuo A."/>
            <person name="Riley R."/>
            <person name="Clum A."/>
            <person name="Nolan M."/>
            <person name="Lipzen A."/>
            <person name="Salamov A."/>
            <person name="Henrissat B."/>
            <person name="Wiebenga A."/>
            <person name="De vries R.P."/>
            <person name="Grigoriev I.V."/>
            <person name="Mortensen U.H."/>
            <person name="Andersen M.R."/>
            <person name="Baker S.E."/>
        </authorList>
    </citation>
    <scope>NUCLEOTIDE SEQUENCE [LARGE SCALE GENOMIC DNA]</scope>
    <source>
        <strain evidence="2 3">CBS 707.79</strain>
    </source>
</reference>
<feature type="region of interest" description="Disordered" evidence="1">
    <location>
        <begin position="750"/>
        <end position="774"/>
    </location>
</feature>
<sequence>MGSAGPGPDTLSLLMTKNTATVTSYKNELQSKAQASKHGWLAYLGMAPLCLELLAMCNLTAARDDARAITLVSNKKYEHLKGHLYLSTCLIEVGNKGSTAFHNCFKHMEEIRQNSTAVKQTVTMIVGAILRGNLQVKRQLEALERAADVCKTAADKMDEELEAWNHYVLELHEACDATDKDAKNQYQIALSSEKARKAEEALVQQSITAAQKAVKDREEQVTEMKDLVKEELSKFPTGNQLMVMDLVQTLGNAAASGINILAGAAASRMGGGAAFNVNTGTTSFSKGETPAATTTAKEGEEAANDDVANDPAITHVSFVLLALDQLHGLVGEKSGVQWDLITSQDSTTGKDGQLDLPAVEGTLKRRRQALEKKKTTKGSKVGKALLKAIGQADKVVAELNAERAKSRNMKDNWKAPKSDSTEVSGWQTAVTKCRKDVRKIETKNKALTSGSRNPQVPGMKVENVAPSAAAGKTASQMAVEAASFKVSAAREMYKATLASADTARDQLLAFQSQMSNVKVDLQALLDTKLTLEAVKVCLRDCLNLLIQLKDCILQLRIFFTTLAAQIKALINSQVIPFSGTITDIMASPNDFVDRIILQQYTICIWAGFDQFKEIAEFYQKVHDPYIVNGLNLMNKMTIGNNGELTARYKEIEKYGEDSRKAVEGLIREETERFKNRLQKSYNEIMAAEQAGLPSDDDRKLITDAVGSAETVVKEQLDAKAGPVRYLVQPKEQRDQQAEQFSQALSPETLQQQADALKKEQDDVQDLETYMGEDE</sequence>
<dbReference type="AlphaFoldDB" id="A0A319ECC7"/>